<organism evidence="2">
    <name type="scientific">Oikopleura dioica</name>
    <name type="common">Tunicate</name>
    <dbReference type="NCBI Taxonomy" id="34765"/>
    <lineage>
        <taxon>Eukaryota</taxon>
        <taxon>Metazoa</taxon>
        <taxon>Chordata</taxon>
        <taxon>Tunicata</taxon>
        <taxon>Appendicularia</taxon>
        <taxon>Copelata</taxon>
        <taxon>Oikopleuridae</taxon>
        <taxon>Oikopleura</taxon>
    </lineage>
</organism>
<dbReference type="Proteomes" id="UP000001307">
    <property type="component" value="Unassembled WGS sequence"/>
</dbReference>
<dbReference type="AlphaFoldDB" id="E4X9Z9"/>
<dbReference type="InParanoid" id="E4X9Z9"/>
<reference evidence="2" key="1">
    <citation type="journal article" date="2010" name="Science">
        <title>Plasticity of animal genome architecture unmasked by rapid evolution of a pelagic tunicate.</title>
        <authorList>
            <person name="Denoeud F."/>
            <person name="Henriet S."/>
            <person name="Mungpakdee S."/>
            <person name="Aury J.M."/>
            <person name="Da Silva C."/>
            <person name="Brinkmann H."/>
            <person name="Mikhaleva J."/>
            <person name="Olsen L.C."/>
            <person name="Jubin C."/>
            <person name="Canestro C."/>
            <person name="Bouquet J.M."/>
            <person name="Danks G."/>
            <person name="Poulain J."/>
            <person name="Campsteijn C."/>
            <person name="Adamski M."/>
            <person name="Cross I."/>
            <person name="Yadetie F."/>
            <person name="Muffato M."/>
            <person name="Louis A."/>
            <person name="Butcher S."/>
            <person name="Tsagkogeorga G."/>
            <person name="Konrad A."/>
            <person name="Singh S."/>
            <person name="Jensen M.F."/>
            <person name="Cong E.H."/>
            <person name="Eikeseth-Otteraa H."/>
            <person name="Noel B."/>
            <person name="Anthouard V."/>
            <person name="Porcel B.M."/>
            <person name="Kachouri-Lafond R."/>
            <person name="Nishino A."/>
            <person name="Ugolini M."/>
            <person name="Chourrout P."/>
            <person name="Nishida H."/>
            <person name="Aasland R."/>
            <person name="Huzurbazar S."/>
            <person name="Westhof E."/>
            <person name="Delsuc F."/>
            <person name="Lehrach H."/>
            <person name="Reinhardt R."/>
            <person name="Weissenbach J."/>
            <person name="Roy S.W."/>
            <person name="Artiguenave F."/>
            <person name="Postlethwait J.H."/>
            <person name="Manak J.R."/>
            <person name="Thompson E.M."/>
            <person name="Jaillon O."/>
            <person name="Du Pasquier L."/>
            <person name="Boudinot P."/>
            <person name="Liberles D.A."/>
            <person name="Volff J.N."/>
            <person name="Philippe H."/>
            <person name="Lenhard B."/>
            <person name="Roest Crollius H."/>
            <person name="Wincker P."/>
            <person name="Chourrout D."/>
        </authorList>
    </citation>
    <scope>NUCLEOTIDE SEQUENCE [LARGE SCALE GENOMIC DNA]</scope>
</reference>
<dbReference type="OrthoDB" id="10533506at2759"/>
<evidence type="ECO:0000313" key="2">
    <source>
        <dbReference type="EMBL" id="CBY08348.1"/>
    </source>
</evidence>
<protein>
    <submittedName>
        <fullName evidence="2">Uncharacterized protein</fullName>
    </submittedName>
</protein>
<feature type="compositionally biased region" description="Low complexity" evidence="1">
    <location>
        <begin position="69"/>
        <end position="103"/>
    </location>
</feature>
<feature type="compositionally biased region" description="Low complexity" evidence="1">
    <location>
        <begin position="135"/>
        <end position="156"/>
    </location>
</feature>
<feature type="compositionally biased region" description="Basic and acidic residues" evidence="1">
    <location>
        <begin position="36"/>
        <end position="50"/>
    </location>
</feature>
<sequence>MAFSDSDSSSSCSDPSDDWENDIVETSKPKSSSSSAKKDEAKGGIKLDIGTDKNIDLNSLLAALGAPPSKSSTTTKTTTSSSGFGSSSKSSGFGGTSKTSISSDPFAKLFETSSKPSTTSSSKANPFANIPMAGTKSSTSSTKTTTSTPAKTSAKSPPKPAARKKVVCKQLTIDEDWVQKALKKNHDYSAANATNYFIEHALDIVENGCKEFAKFVARVQVNEFIEDYGPDYDDMAQEYFEFLTEMSSEIGNKNMDICKVQDPDDLPMYSKESLLEGFLNFFAHDSDQSANIDCLSHIFANCEMFTDFYVQQKGALARVISYLKKLSTIRSPKFTLVDKAYIFASVTTILQQY</sequence>
<feature type="region of interest" description="Disordered" evidence="1">
    <location>
        <begin position="64"/>
        <end position="163"/>
    </location>
</feature>
<evidence type="ECO:0000256" key="1">
    <source>
        <dbReference type="SAM" id="MobiDB-lite"/>
    </source>
</evidence>
<feature type="region of interest" description="Disordered" evidence="1">
    <location>
        <begin position="1"/>
        <end position="50"/>
    </location>
</feature>
<name>E4X9Z9_OIKDI</name>
<keyword evidence="3" id="KW-1185">Reference proteome</keyword>
<feature type="compositionally biased region" description="Low complexity" evidence="1">
    <location>
        <begin position="112"/>
        <end position="123"/>
    </location>
</feature>
<gene>
    <name evidence="2" type="ORF">GSOID_T00004913001</name>
</gene>
<evidence type="ECO:0000313" key="3">
    <source>
        <dbReference type="Proteomes" id="UP000001307"/>
    </source>
</evidence>
<accession>E4X9Z9</accession>
<feature type="compositionally biased region" description="Low complexity" evidence="1">
    <location>
        <begin position="1"/>
        <end position="14"/>
    </location>
</feature>
<dbReference type="EMBL" id="FN653031">
    <property type="protein sequence ID" value="CBY08348.1"/>
    <property type="molecule type" value="Genomic_DNA"/>
</dbReference>
<proteinExistence type="predicted"/>